<dbReference type="HOGENOM" id="CLU_031654_0_0_1"/>
<gene>
    <name evidence="1" type="ORF">PIIN_05284</name>
</gene>
<dbReference type="SUPFAM" id="SSF52058">
    <property type="entry name" value="L domain-like"/>
    <property type="match status" value="1"/>
</dbReference>
<organism evidence="1 2">
    <name type="scientific">Serendipita indica (strain DSM 11827)</name>
    <name type="common">Root endophyte fungus</name>
    <name type="synonym">Piriformospora indica</name>
    <dbReference type="NCBI Taxonomy" id="1109443"/>
    <lineage>
        <taxon>Eukaryota</taxon>
        <taxon>Fungi</taxon>
        <taxon>Dikarya</taxon>
        <taxon>Basidiomycota</taxon>
        <taxon>Agaricomycotina</taxon>
        <taxon>Agaricomycetes</taxon>
        <taxon>Sebacinales</taxon>
        <taxon>Serendipitaceae</taxon>
        <taxon>Serendipita</taxon>
    </lineage>
</organism>
<evidence type="ECO:0008006" key="3">
    <source>
        <dbReference type="Google" id="ProtNLM"/>
    </source>
</evidence>
<evidence type="ECO:0000313" key="2">
    <source>
        <dbReference type="Proteomes" id="UP000007148"/>
    </source>
</evidence>
<proteinExistence type="predicted"/>
<comment type="caution">
    <text evidence="1">The sequence shown here is derived from an EMBL/GenBank/DDBJ whole genome shotgun (WGS) entry which is preliminary data.</text>
</comment>
<protein>
    <recommendedName>
        <fullName evidence="3">F-box domain-containing protein</fullName>
    </recommendedName>
</protein>
<reference evidence="1 2" key="1">
    <citation type="journal article" date="2011" name="PLoS Pathog.">
        <title>Endophytic Life Strategies Decoded by Genome and Transcriptome Analyses of the Mutualistic Root Symbiont Piriformospora indica.</title>
        <authorList>
            <person name="Zuccaro A."/>
            <person name="Lahrmann U."/>
            <person name="Guldener U."/>
            <person name="Langen G."/>
            <person name="Pfiffi S."/>
            <person name="Biedenkopf D."/>
            <person name="Wong P."/>
            <person name="Samans B."/>
            <person name="Grimm C."/>
            <person name="Basiewicz M."/>
            <person name="Murat C."/>
            <person name="Martin F."/>
            <person name="Kogel K.H."/>
        </authorList>
    </citation>
    <scope>NUCLEOTIDE SEQUENCE [LARGE SCALE GENOMIC DNA]</scope>
    <source>
        <strain evidence="1 2">DSM 11827</strain>
    </source>
</reference>
<sequence length="557" mass="63504">MEYPKDGQSGDFCDPNELYDQIPKAPGTPVLHVARPSAEEILRTTAQLAEADFERRVLEMMLGELKDRLAAVQDGLEAKKRQIIDFNSRLAPIRRLPLEILSMIACLHVRANQQSVWVLMQTSRVWRAAALLAGDTWNYIIICSPHLILANKEQPGVVCNSVERLKCALNRIGSAPLDIEVKFGSRPRQLWFRCGPSDEAQVLALVELVPPSAHIRHLKLKDNIYNTSLTNLLQILQSWDLCRLEHLDTQSQDLIEVALKKSAKIQRIGIPPRLLRQVEAPRLMRHLEVWDHPTETLDSSDLAHFTNLISLRIGSGISTHTTTTIITMPHLRRLTLCGYGQLWPITCLNITYLDLDPPIFSHMHTGDTIHLPRLKEFVYRRRAFSETPFLQYFSAPHLEVLDATDEGANQHTVIRAMNIIWPQIESRGTTAVHLDPPVLKIHHVSVNVKLLSRVLYRLTRCVELHLLQMRVSADIFELICPTTQNSKKKSVCLPALKVLVIDQFRRKGRAFANEATYLDAATRFLQRRKTIYHPLQRLSIIYQGTETNLRGDTINEL</sequence>
<dbReference type="AlphaFoldDB" id="G4TJ52"/>
<dbReference type="OrthoDB" id="2656954at2759"/>
<accession>G4TJ52</accession>
<dbReference type="InParanoid" id="G4TJ52"/>
<dbReference type="InterPro" id="IPR032675">
    <property type="entry name" value="LRR_dom_sf"/>
</dbReference>
<dbReference type="Proteomes" id="UP000007148">
    <property type="component" value="Unassembled WGS sequence"/>
</dbReference>
<evidence type="ECO:0000313" key="1">
    <source>
        <dbReference type="EMBL" id="CCA71345.1"/>
    </source>
</evidence>
<dbReference type="EMBL" id="CAFZ01000115">
    <property type="protein sequence ID" value="CCA71345.1"/>
    <property type="molecule type" value="Genomic_DNA"/>
</dbReference>
<dbReference type="Gene3D" id="3.80.10.10">
    <property type="entry name" value="Ribonuclease Inhibitor"/>
    <property type="match status" value="1"/>
</dbReference>
<keyword evidence="2" id="KW-1185">Reference proteome</keyword>
<name>G4TJ52_SERID</name>